<evidence type="ECO:0000256" key="1">
    <source>
        <dbReference type="ARBA" id="ARBA00009865"/>
    </source>
</evidence>
<evidence type="ECO:0000313" key="7">
    <source>
        <dbReference type="EMBL" id="KAK3352564.1"/>
    </source>
</evidence>
<dbReference type="Proteomes" id="UP001275084">
    <property type="component" value="Unassembled WGS sequence"/>
</dbReference>
<dbReference type="AlphaFoldDB" id="A0AAJ0HHJ5"/>
<dbReference type="SUPFAM" id="SSF75005">
    <property type="entry name" value="Arabinanase/levansucrase/invertase"/>
    <property type="match status" value="1"/>
</dbReference>
<proteinExistence type="inferred from homology"/>
<keyword evidence="3 4" id="KW-0326">Glycosidase</keyword>
<organism evidence="7 8">
    <name type="scientific">Lasiosphaeria hispida</name>
    <dbReference type="NCBI Taxonomy" id="260671"/>
    <lineage>
        <taxon>Eukaryota</taxon>
        <taxon>Fungi</taxon>
        <taxon>Dikarya</taxon>
        <taxon>Ascomycota</taxon>
        <taxon>Pezizomycotina</taxon>
        <taxon>Sordariomycetes</taxon>
        <taxon>Sordariomycetidae</taxon>
        <taxon>Sordariales</taxon>
        <taxon>Lasiosphaeriaceae</taxon>
        <taxon>Lasiosphaeria</taxon>
    </lineage>
</organism>
<evidence type="ECO:0000256" key="5">
    <source>
        <dbReference type="SAM" id="SignalP"/>
    </source>
</evidence>
<protein>
    <submittedName>
        <fullName evidence="7">Glycosyl hydrolase</fullName>
    </submittedName>
</protein>
<dbReference type="CDD" id="cd04081">
    <property type="entry name" value="CBM35_galactosidase-like"/>
    <property type="match status" value="1"/>
</dbReference>
<accession>A0AAJ0HHJ5</accession>
<keyword evidence="8" id="KW-1185">Reference proteome</keyword>
<dbReference type="Pfam" id="PF04616">
    <property type="entry name" value="Glyco_hydro_43"/>
    <property type="match status" value="1"/>
</dbReference>
<keyword evidence="5" id="KW-0732">Signal</keyword>
<feature type="signal peptide" evidence="5">
    <location>
        <begin position="1"/>
        <end position="18"/>
    </location>
</feature>
<sequence length="469" mass="51226">MRLSSLAIAAVLSRVATASLQIVPGGTWTTPNGEHLQAHGAGLIVVNGTYYMVGEDKSGGHSFSNVNCYSSTDLVQWTLVGAVLSRTASGDLGPNRVVERPKVIYNDKTKKYVLWMHMDSSSYGEARVAVATGDSVCGKYQYIRSFQPLGRESRDMGLFKDDDGKGYLLTEDVCTSFPDRHREHHLTSQQRKYGLRIVGLTDDFLSPTENVFGWKLDGGARVEAPAMLKLGKTYFMFASMMTGWDSNENQYTTSTSLSSGWSAWKKFADSGSKTYNSQTTYILKTGESSAIYMGDRWLKDDLMASSYIWLPLSISGTSVTMKNLVSWVPTLNFAAWQQPPAENSYEGEKATYGGKTRDVTCSKCSNKIAAGYIGGPDKGTLSFSGIKSDVDGLTTIRIKYINDDSSPRYANVRVNGDGGRKVAFLPAKGDPASSTLHVQLKKGSDNTVVFEGIGTTWGPDVDRLMVPVQ</sequence>
<name>A0AAJ0HHJ5_9PEZI</name>
<dbReference type="InterPro" id="IPR055240">
    <property type="entry name" value="CBM13-like"/>
</dbReference>
<keyword evidence="2 4" id="KW-0378">Hydrolase</keyword>
<dbReference type="PANTHER" id="PTHR22925">
    <property type="entry name" value="GLYCOSYL HYDROLASE 43 FAMILY MEMBER"/>
    <property type="match status" value="1"/>
</dbReference>
<dbReference type="InterPro" id="IPR006710">
    <property type="entry name" value="Glyco_hydro_43"/>
</dbReference>
<dbReference type="InterPro" id="IPR023296">
    <property type="entry name" value="Glyco_hydro_beta-prop_sf"/>
</dbReference>
<dbReference type="PANTHER" id="PTHR22925:SF3">
    <property type="entry name" value="GLYCOSYL HYDROLASE FAMILY PROTEIN 43"/>
    <property type="match status" value="1"/>
</dbReference>
<dbReference type="EMBL" id="JAUIQD010000004">
    <property type="protein sequence ID" value="KAK3352564.1"/>
    <property type="molecule type" value="Genomic_DNA"/>
</dbReference>
<reference evidence="7" key="2">
    <citation type="submission" date="2023-06" db="EMBL/GenBank/DDBJ databases">
        <authorList>
            <consortium name="Lawrence Berkeley National Laboratory"/>
            <person name="Haridas S."/>
            <person name="Hensen N."/>
            <person name="Bonometti L."/>
            <person name="Westerberg I."/>
            <person name="Brannstrom I.O."/>
            <person name="Guillou S."/>
            <person name="Cros-Aarteil S."/>
            <person name="Calhoun S."/>
            <person name="Kuo A."/>
            <person name="Mondo S."/>
            <person name="Pangilinan J."/>
            <person name="Riley R."/>
            <person name="Labutti K."/>
            <person name="Andreopoulos B."/>
            <person name="Lipzen A."/>
            <person name="Chen C."/>
            <person name="Yanf M."/>
            <person name="Daum C."/>
            <person name="Ng V."/>
            <person name="Clum A."/>
            <person name="Steindorff A."/>
            <person name="Ohm R."/>
            <person name="Martin F."/>
            <person name="Silar P."/>
            <person name="Natvig D."/>
            <person name="Lalanne C."/>
            <person name="Gautier V."/>
            <person name="Ament-Velasquez S.L."/>
            <person name="Kruys A."/>
            <person name="Hutchinson M.I."/>
            <person name="Powell A.J."/>
            <person name="Barry K."/>
            <person name="Miller A.N."/>
            <person name="Grigoriev I.V."/>
            <person name="Debuchy R."/>
            <person name="Gladieux P."/>
            <person name="Thoren M.H."/>
            <person name="Johannesson H."/>
        </authorList>
    </citation>
    <scope>NUCLEOTIDE SEQUENCE</scope>
    <source>
        <strain evidence="7">CBS 955.72</strain>
    </source>
</reference>
<reference evidence="7" key="1">
    <citation type="journal article" date="2023" name="Mol. Phylogenet. Evol.">
        <title>Genome-scale phylogeny and comparative genomics of the fungal order Sordariales.</title>
        <authorList>
            <person name="Hensen N."/>
            <person name="Bonometti L."/>
            <person name="Westerberg I."/>
            <person name="Brannstrom I.O."/>
            <person name="Guillou S."/>
            <person name="Cros-Aarteil S."/>
            <person name="Calhoun S."/>
            <person name="Haridas S."/>
            <person name="Kuo A."/>
            <person name="Mondo S."/>
            <person name="Pangilinan J."/>
            <person name="Riley R."/>
            <person name="LaButti K."/>
            <person name="Andreopoulos B."/>
            <person name="Lipzen A."/>
            <person name="Chen C."/>
            <person name="Yan M."/>
            <person name="Daum C."/>
            <person name="Ng V."/>
            <person name="Clum A."/>
            <person name="Steindorff A."/>
            <person name="Ohm R.A."/>
            <person name="Martin F."/>
            <person name="Silar P."/>
            <person name="Natvig D.O."/>
            <person name="Lalanne C."/>
            <person name="Gautier V."/>
            <person name="Ament-Velasquez S.L."/>
            <person name="Kruys A."/>
            <person name="Hutchinson M.I."/>
            <person name="Powell A.J."/>
            <person name="Barry K."/>
            <person name="Miller A.N."/>
            <person name="Grigoriev I.V."/>
            <person name="Debuchy R."/>
            <person name="Gladieux P."/>
            <person name="Hiltunen Thoren M."/>
            <person name="Johannesson H."/>
        </authorList>
    </citation>
    <scope>NUCLEOTIDE SEQUENCE</scope>
    <source>
        <strain evidence="7">CBS 955.72</strain>
    </source>
</reference>
<comment type="caution">
    <text evidence="7">The sequence shown here is derived from an EMBL/GenBank/DDBJ whole genome shotgun (WGS) entry which is preliminary data.</text>
</comment>
<evidence type="ECO:0000256" key="4">
    <source>
        <dbReference type="RuleBase" id="RU361187"/>
    </source>
</evidence>
<dbReference type="CDD" id="cd18821">
    <property type="entry name" value="GH43_Pc3Gal43A-like"/>
    <property type="match status" value="1"/>
</dbReference>
<dbReference type="Pfam" id="PF22704">
    <property type="entry name" value="CBM13-like"/>
    <property type="match status" value="1"/>
</dbReference>
<evidence type="ECO:0000313" key="8">
    <source>
        <dbReference type="Proteomes" id="UP001275084"/>
    </source>
</evidence>
<comment type="similarity">
    <text evidence="1 4">Belongs to the glycosyl hydrolase 43 family.</text>
</comment>
<evidence type="ECO:0000259" key="6">
    <source>
        <dbReference type="Pfam" id="PF22704"/>
    </source>
</evidence>
<dbReference type="GO" id="GO:0004553">
    <property type="term" value="F:hydrolase activity, hydrolyzing O-glycosyl compounds"/>
    <property type="evidence" value="ECO:0007669"/>
    <property type="project" value="InterPro"/>
</dbReference>
<feature type="domain" description="Alpha-galactosidase CBM13" evidence="6">
    <location>
        <begin position="380"/>
        <end position="453"/>
    </location>
</feature>
<dbReference type="Gene3D" id="2.60.120.260">
    <property type="entry name" value="Galactose-binding domain-like"/>
    <property type="match status" value="1"/>
</dbReference>
<feature type="chain" id="PRO_5042558698" evidence="5">
    <location>
        <begin position="19"/>
        <end position="469"/>
    </location>
</feature>
<evidence type="ECO:0000256" key="2">
    <source>
        <dbReference type="ARBA" id="ARBA00022801"/>
    </source>
</evidence>
<evidence type="ECO:0000256" key="3">
    <source>
        <dbReference type="ARBA" id="ARBA00023295"/>
    </source>
</evidence>
<gene>
    <name evidence="7" type="ORF">B0T25DRAFT_517810</name>
</gene>
<dbReference type="GO" id="GO:0005975">
    <property type="term" value="P:carbohydrate metabolic process"/>
    <property type="evidence" value="ECO:0007669"/>
    <property type="project" value="InterPro"/>
</dbReference>
<dbReference type="Gene3D" id="2.115.10.20">
    <property type="entry name" value="Glycosyl hydrolase domain, family 43"/>
    <property type="match status" value="1"/>
</dbReference>